<reference evidence="4 5" key="1">
    <citation type="journal article" date="2011" name="Science">
        <title>The Selaginella genome identifies genetic changes associated with the evolution of vascular plants.</title>
        <authorList>
            <person name="Banks J.A."/>
            <person name="Nishiyama T."/>
            <person name="Hasebe M."/>
            <person name="Bowman J.L."/>
            <person name="Gribskov M."/>
            <person name="dePamphilis C."/>
            <person name="Albert V.A."/>
            <person name="Aono N."/>
            <person name="Aoyama T."/>
            <person name="Ambrose B.A."/>
            <person name="Ashton N.W."/>
            <person name="Axtell M.J."/>
            <person name="Barker E."/>
            <person name="Barker M.S."/>
            <person name="Bennetzen J.L."/>
            <person name="Bonawitz N.D."/>
            <person name="Chapple C."/>
            <person name="Cheng C."/>
            <person name="Correa L.G."/>
            <person name="Dacre M."/>
            <person name="DeBarry J."/>
            <person name="Dreyer I."/>
            <person name="Elias M."/>
            <person name="Engstrom E.M."/>
            <person name="Estelle M."/>
            <person name="Feng L."/>
            <person name="Finet C."/>
            <person name="Floyd S.K."/>
            <person name="Frommer W.B."/>
            <person name="Fujita T."/>
            <person name="Gramzow L."/>
            <person name="Gutensohn M."/>
            <person name="Harholt J."/>
            <person name="Hattori M."/>
            <person name="Heyl A."/>
            <person name="Hirai T."/>
            <person name="Hiwatashi Y."/>
            <person name="Ishikawa M."/>
            <person name="Iwata M."/>
            <person name="Karol K.G."/>
            <person name="Koehler B."/>
            <person name="Kolukisaoglu U."/>
            <person name="Kubo M."/>
            <person name="Kurata T."/>
            <person name="Lalonde S."/>
            <person name="Li K."/>
            <person name="Li Y."/>
            <person name="Litt A."/>
            <person name="Lyons E."/>
            <person name="Manning G."/>
            <person name="Maruyama T."/>
            <person name="Michael T.P."/>
            <person name="Mikami K."/>
            <person name="Miyazaki S."/>
            <person name="Morinaga S."/>
            <person name="Murata T."/>
            <person name="Mueller-Roeber B."/>
            <person name="Nelson D.R."/>
            <person name="Obara M."/>
            <person name="Oguri Y."/>
            <person name="Olmstead R.G."/>
            <person name="Onodera N."/>
            <person name="Petersen B.L."/>
            <person name="Pils B."/>
            <person name="Prigge M."/>
            <person name="Rensing S.A."/>
            <person name="Riano-Pachon D.M."/>
            <person name="Roberts A.W."/>
            <person name="Sato Y."/>
            <person name="Scheller H.V."/>
            <person name="Schulz B."/>
            <person name="Schulz C."/>
            <person name="Shakirov E.V."/>
            <person name="Shibagaki N."/>
            <person name="Shinohara N."/>
            <person name="Shippen D.E."/>
            <person name="Soerensen I."/>
            <person name="Sotooka R."/>
            <person name="Sugimoto N."/>
            <person name="Sugita M."/>
            <person name="Sumikawa N."/>
            <person name="Tanurdzic M."/>
            <person name="Theissen G."/>
            <person name="Ulvskov P."/>
            <person name="Wakazuki S."/>
            <person name="Weng J.K."/>
            <person name="Willats W.W."/>
            <person name="Wipf D."/>
            <person name="Wolf P.G."/>
            <person name="Yang L."/>
            <person name="Zimmer A.D."/>
            <person name="Zhu Q."/>
            <person name="Mitros T."/>
            <person name="Hellsten U."/>
            <person name="Loque D."/>
            <person name="Otillar R."/>
            <person name="Salamov A."/>
            <person name="Schmutz J."/>
            <person name="Shapiro H."/>
            <person name="Lindquist E."/>
            <person name="Lucas S."/>
            <person name="Rokhsar D."/>
            <person name="Grigoriev I.V."/>
        </authorList>
    </citation>
    <scope>NUCLEOTIDE SEQUENCE [LARGE SCALE GENOMIC DNA]</scope>
</reference>
<keyword evidence="5" id="KW-1185">Reference proteome</keyword>
<sequence>MAVPAWEYAILSTLIAIVLLYHVLDFHFVGDLLTGLRGDKVELVYSPFSRIAGQILAKSQFFNRRYWPTPWLCSPHLQTAFVHFHGRPPKVTYRRELFVAPDGGTTALDWLDPGLSKTKKQIYKSLTNIVSFARTPIVIIVPGLSSESSNAYMKHLAHGMVNQGWRAVVINHRGLGGVTLTSERFYHAGWTSDLRWFIQDLHKQFPKALLLAVGTSLGANILVKYLGEEGENTLLGGAVSICNPWDLVVCDRFIARKPVQKLYDKAVATGLTDFVHRHSTVLSSMDNWNFIRKSRSIRTFDHLFTITVGKFETVDDYYRRSSSAHLVGSVAVPLLAVNSRDDPLCTKEAIPWDECR</sequence>
<dbReference type="InterPro" id="IPR050960">
    <property type="entry name" value="AB_hydrolase_4_sf"/>
</dbReference>
<evidence type="ECO:0000256" key="1">
    <source>
        <dbReference type="ARBA" id="ARBA00010884"/>
    </source>
</evidence>
<dbReference type="Gene3D" id="3.40.50.1820">
    <property type="entry name" value="alpha/beta hydrolase"/>
    <property type="match status" value="1"/>
</dbReference>
<dbReference type="SUPFAM" id="SSF53474">
    <property type="entry name" value="alpha/beta-Hydrolases"/>
    <property type="match status" value="1"/>
</dbReference>
<evidence type="ECO:0000256" key="2">
    <source>
        <dbReference type="SAM" id="Phobius"/>
    </source>
</evidence>
<dbReference type="PANTHER" id="PTHR10794">
    <property type="entry name" value="ABHYDROLASE DOMAIN-CONTAINING PROTEIN"/>
    <property type="match status" value="1"/>
</dbReference>
<dbReference type="OMA" id="HIEWYSE"/>
<evidence type="ECO:0000313" key="4">
    <source>
        <dbReference type="EMBL" id="EFJ28785.1"/>
    </source>
</evidence>
<feature type="domain" description="Serine aminopeptidase S33" evidence="3">
    <location>
        <begin position="137"/>
        <end position="347"/>
    </location>
</feature>
<protein>
    <recommendedName>
        <fullName evidence="3">Serine aminopeptidase S33 domain-containing protein</fullName>
    </recommendedName>
</protein>
<dbReference type="InParanoid" id="D8REZ7"/>
<dbReference type="Proteomes" id="UP000001514">
    <property type="component" value="Unassembled WGS sequence"/>
</dbReference>
<dbReference type="AlphaFoldDB" id="D8REZ7"/>
<organism evidence="5">
    <name type="scientific">Selaginella moellendorffii</name>
    <name type="common">Spikemoss</name>
    <dbReference type="NCBI Taxonomy" id="88036"/>
    <lineage>
        <taxon>Eukaryota</taxon>
        <taxon>Viridiplantae</taxon>
        <taxon>Streptophyta</taxon>
        <taxon>Embryophyta</taxon>
        <taxon>Tracheophyta</taxon>
        <taxon>Lycopodiopsida</taxon>
        <taxon>Selaginellales</taxon>
        <taxon>Selaginellaceae</taxon>
        <taxon>Selaginella</taxon>
    </lineage>
</organism>
<dbReference type="HOGENOM" id="CLU_032487_4_1_1"/>
<dbReference type="eggNOG" id="KOG1838">
    <property type="taxonomic scope" value="Eukaryota"/>
</dbReference>
<feature type="transmembrane region" description="Helical" evidence="2">
    <location>
        <begin position="6"/>
        <end position="24"/>
    </location>
</feature>
<proteinExistence type="inferred from homology"/>
<dbReference type="InterPro" id="IPR029058">
    <property type="entry name" value="AB_hydrolase_fold"/>
</dbReference>
<dbReference type="FunCoup" id="D8REZ7">
    <property type="interactions" value="1489"/>
</dbReference>
<evidence type="ECO:0000259" key="3">
    <source>
        <dbReference type="Pfam" id="PF12146"/>
    </source>
</evidence>
<evidence type="ECO:0000313" key="5">
    <source>
        <dbReference type="Proteomes" id="UP000001514"/>
    </source>
</evidence>
<dbReference type="GO" id="GO:0006629">
    <property type="term" value="P:lipid metabolic process"/>
    <property type="evidence" value="ECO:0000318"/>
    <property type="project" value="GO_Central"/>
</dbReference>
<dbReference type="EMBL" id="GL377578">
    <property type="protein sequence ID" value="EFJ28785.1"/>
    <property type="molecule type" value="Genomic_DNA"/>
</dbReference>
<keyword evidence="2" id="KW-0472">Membrane</keyword>
<dbReference type="KEGG" id="smo:SELMODRAFT_92383"/>
<dbReference type="InterPro" id="IPR022742">
    <property type="entry name" value="Hydrolase_4"/>
</dbReference>
<dbReference type="STRING" id="88036.D8REZ7"/>
<dbReference type="GO" id="GO:0034338">
    <property type="term" value="F:short-chain carboxylesterase activity"/>
    <property type="evidence" value="ECO:0000318"/>
    <property type="project" value="GO_Central"/>
</dbReference>
<comment type="similarity">
    <text evidence="1">Belongs to the AB hydrolase superfamily. AB hydrolase 4 family.</text>
</comment>
<keyword evidence="2" id="KW-0812">Transmembrane</keyword>
<dbReference type="GO" id="GO:0047372">
    <property type="term" value="F:monoacylglycerol lipase activity"/>
    <property type="evidence" value="ECO:0000318"/>
    <property type="project" value="GO_Central"/>
</dbReference>
<dbReference type="InterPro" id="IPR012020">
    <property type="entry name" value="ABHD4"/>
</dbReference>
<gene>
    <name evidence="4" type="ORF">SELMODRAFT_92383</name>
</gene>
<accession>D8REZ7</accession>
<dbReference type="PIRSF" id="PIRSF005211">
    <property type="entry name" value="Ab_hydro_YheT"/>
    <property type="match status" value="1"/>
</dbReference>
<dbReference type="PANTHER" id="PTHR10794:SF63">
    <property type="entry name" value="ALPHA_BETA HYDROLASE 1, ISOFORM A"/>
    <property type="match status" value="1"/>
</dbReference>
<name>D8REZ7_SELML</name>
<dbReference type="Pfam" id="PF12146">
    <property type="entry name" value="Hydrolase_4"/>
    <property type="match status" value="1"/>
</dbReference>
<dbReference type="Gramene" id="EFJ28785">
    <property type="protein sequence ID" value="EFJ28785"/>
    <property type="gene ID" value="SELMODRAFT_92383"/>
</dbReference>
<keyword evidence="2" id="KW-1133">Transmembrane helix</keyword>